<comment type="caution">
    <text evidence="2">The sequence shown here is derived from an EMBL/GenBank/DDBJ whole genome shotgun (WGS) entry which is preliminary data.</text>
</comment>
<evidence type="ECO:0000313" key="3">
    <source>
        <dbReference type="Proteomes" id="UP001479290"/>
    </source>
</evidence>
<evidence type="ECO:0000313" key="2">
    <source>
        <dbReference type="EMBL" id="KAK9963666.1"/>
    </source>
</evidence>
<reference evidence="2 3" key="1">
    <citation type="submission" date="2024-05" db="EMBL/GenBank/DDBJ databases">
        <title>A high-quality chromosomal-level genome assembly of Topmouth culter (Culter alburnus).</title>
        <authorList>
            <person name="Zhao H."/>
        </authorList>
    </citation>
    <scope>NUCLEOTIDE SEQUENCE [LARGE SCALE GENOMIC DNA]</scope>
    <source>
        <strain evidence="2">CATC2023</strain>
        <tissue evidence="2">Muscle</tissue>
    </source>
</reference>
<gene>
    <name evidence="2" type="ORF">ABG768_006834</name>
</gene>
<accession>A0AAW1ZQV3</accession>
<organism evidence="2 3">
    <name type="scientific">Culter alburnus</name>
    <name type="common">Topmouth culter</name>
    <dbReference type="NCBI Taxonomy" id="194366"/>
    <lineage>
        <taxon>Eukaryota</taxon>
        <taxon>Metazoa</taxon>
        <taxon>Chordata</taxon>
        <taxon>Craniata</taxon>
        <taxon>Vertebrata</taxon>
        <taxon>Euteleostomi</taxon>
        <taxon>Actinopterygii</taxon>
        <taxon>Neopterygii</taxon>
        <taxon>Teleostei</taxon>
        <taxon>Ostariophysi</taxon>
        <taxon>Cypriniformes</taxon>
        <taxon>Xenocyprididae</taxon>
        <taxon>Xenocypridinae</taxon>
        <taxon>Culter</taxon>
    </lineage>
</organism>
<protein>
    <submittedName>
        <fullName evidence="2">Uncharacterized protein</fullName>
    </submittedName>
</protein>
<dbReference type="AlphaFoldDB" id="A0AAW1ZQV3"/>
<keyword evidence="1" id="KW-0175">Coiled coil</keyword>
<evidence type="ECO:0000256" key="1">
    <source>
        <dbReference type="SAM" id="Coils"/>
    </source>
</evidence>
<sequence>MDTSVADGGRAEEECETADRKRDLHQLLRQEMEMHIAEGRTSVQRNQERMSRIRELKEQLQKEEIRLQETHRDSDQSHATSMVVHEKLLERRMRLRETHERLIEDELMKMERELQEEQVGGVEGEMSYLRRERHILVLQIEALRRENQQAYADLEEQNRQHQQEVNELREESLQVFRAFREALEEQRRMSEGRYRALLIDAIQDAVHLSSQNLQLQEEIQQLRKARIPTE</sequence>
<dbReference type="EMBL" id="JAWDJR010000014">
    <property type="protein sequence ID" value="KAK9963666.1"/>
    <property type="molecule type" value="Genomic_DNA"/>
</dbReference>
<keyword evidence="3" id="KW-1185">Reference proteome</keyword>
<dbReference type="PANTHER" id="PTHR40710">
    <property type="entry name" value="RIKEN CDNA E230025N22 GENE"/>
    <property type="match status" value="1"/>
</dbReference>
<proteinExistence type="predicted"/>
<feature type="coiled-coil region" evidence="1">
    <location>
        <begin position="43"/>
        <end position="105"/>
    </location>
</feature>
<name>A0AAW1ZQV3_CULAL</name>
<dbReference type="PANTHER" id="PTHR40710:SF1">
    <property type="entry name" value="RIKEN CDNA E230025N22 GENE"/>
    <property type="match status" value="1"/>
</dbReference>
<feature type="coiled-coil region" evidence="1">
    <location>
        <begin position="137"/>
        <end position="174"/>
    </location>
</feature>
<dbReference type="Proteomes" id="UP001479290">
    <property type="component" value="Unassembled WGS sequence"/>
</dbReference>